<gene>
    <name evidence="1" type="ORF">I4W93_016545</name>
</gene>
<name>A0ABS7XCC8_9GAMM</name>
<evidence type="ECO:0000313" key="2">
    <source>
        <dbReference type="Proteomes" id="UP000663814"/>
    </source>
</evidence>
<dbReference type="Gene3D" id="3.40.50.300">
    <property type="entry name" value="P-loop containing nucleotide triphosphate hydrolases"/>
    <property type="match status" value="1"/>
</dbReference>
<reference evidence="1 2" key="1">
    <citation type="submission" date="2021-08" db="EMBL/GenBank/DDBJ databases">
        <title>Rheinheimera aquimaris sp. nov., isolated from seawater of the East Sea in Korea.</title>
        <authorList>
            <person name="Kim K.H."/>
            <person name="Wenting R."/>
            <person name="Kim K.R."/>
            <person name="Jeon C.O."/>
        </authorList>
    </citation>
    <scope>NUCLEOTIDE SEQUENCE [LARGE SCALE GENOMIC DNA]</scope>
    <source>
        <strain evidence="1 2">MA-13</strain>
    </source>
</reference>
<accession>A0ABS7XCC8</accession>
<evidence type="ECO:0000313" key="1">
    <source>
        <dbReference type="EMBL" id="MBZ9613201.1"/>
    </source>
</evidence>
<protein>
    <submittedName>
        <fullName evidence="1">Uncharacterized protein</fullName>
    </submittedName>
</protein>
<keyword evidence="2" id="KW-1185">Reference proteome</keyword>
<dbReference type="EMBL" id="JAERPS020000006">
    <property type="protein sequence ID" value="MBZ9613201.1"/>
    <property type="molecule type" value="Genomic_DNA"/>
</dbReference>
<comment type="caution">
    <text evidence="1">The sequence shown here is derived from an EMBL/GenBank/DDBJ whole genome shotgun (WGS) entry which is preliminary data.</text>
</comment>
<dbReference type="RefSeq" id="WP_205311900.1">
    <property type="nucleotide sequence ID" value="NZ_JAERPS020000006.1"/>
</dbReference>
<dbReference type="Proteomes" id="UP000663814">
    <property type="component" value="Unassembled WGS sequence"/>
</dbReference>
<dbReference type="InterPro" id="IPR027417">
    <property type="entry name" value="P-loop_NTPase"/>
</dbReference>
<organism evidence="1 2">
    <name type="scientific">Rheinheimera maricola</name>
    <dbReference type="NCBI Taxonomy" id="2793282"/>
    <lineage>
        <taxon>Bacteria</taxon>
        <taxon>Pseudomonadati</taxon>
        <taxon>Pseudomonadota</taxon>
        <taxon>Gammaproteobacteria</taxon>
        <taxon>Chromatiales</taxon>
        <taxon>Chromatiaceae</taxon>
        <taxon>Rheinheimera</taxon>
    </lineage>
</organism>
<proteinExistence type="predicted"/>
<sequence>MAQAEHPLLAQRGVPGTHDMQTAIRDANAVLAGMPVALPQFDKALDQPQRVDCIITLDQQHNFASISGR</sequence>